<feature type="compositionally biased region" description="Polar residues" evidence="1">
    <location>
        <begin position="63"/>
        <end position="77"/>
    </location>
</feature>
<dbReference type="Proteomes" id="UP000735302">
    <property type="component" value="Unassembled WGS sequence"/>
</dbReference>
<reference evidence="2 3" key="1">
    <citation type="journal article" date="2021" name="Elife">
        <title>Chloroplast acquisition without the gene transfer in kleptoplastic sea slugs, Plakobranchus ocellatus.</title>
        <authorList>
            <person name="Maeda T."/>
            <person name="Takahashi S."/>
            <person name="Yoshida T."/>
            <person name="Shimamura S."/>
            <person name="Takaki Y."/>
            <person name="Nagai Y."/>
            <person name="Toyoda A."/>
            <person name="Suzuki Y."/>
            <person name="Arimoto A."/>
            <person name="Ishii H."/>
            <person name="Satoh N."/>
            <person name="Nishiyama T."/>
            <person name="Hasebe M."/>
            <person name="Maruyama T."/>
            <person name="Minagawa J."/>
            <person name="Obokata J."/>
            <person name="Shigenobu S."/>
        </authorList>
    </citation>
    <scope>NUCLEOTIDE SEQUENCE [LARGE SCALE GENOMIC DNA]</scope>
</reference>
<dbReference type="EMBL" id="BLXT01000298">
    <property type="protein sequence ID" value="GFN75784.1"/>
    <property type="molecule type" value="Genomic_DNA"/>
</dbReference>
<evidence type="ECO:0000313" key="3">
    <source>
        <dbReference type="Proteomes" id="UP000735302"/>
    </source>
</evidence>
<gene>
    <name evidence="2" type="ORF">PoB_000229000</name>
</gene>
<evidence type="ECO:0008006" key="4">
    <source>
        <dbReference type="Google" id="ProtNLM"/>
    </source>
</evidence>
<evidence type="ECO:0000256" key="1">
    <source>
        <dbReference type="SAM" id="MobiDB-lite"/>
    </source>
</evidence>
<accession>A0AAV3XY86</accession>
<protein>
    <recommendedName>
        <fullName evidence="4">Secreted protein</fullName>
    </recommendedName>
</protein>
<name>A0AAV3XY86_9GAST</name>
<proteinExistence type="predicted"/>
<dbReference type="AlphaFoldDB" id="A0AAV3XY86"/>
<feature type="region of interest" description="Disordered" evidence="1">
    <location>
        <begin position="55"/>
        <end position="90"/>
    </location>
</feature>
<comment type="caution">
    <text evidence="2">The sequence shown here is derived from an EMBL/GenBank/DDBJ whole genome shotgun (WGS) entry which is preliminary data.</text>
</comment>
<organism evidence="2 3">
    <name type="scientific">Plakobranchus ocellatus</name>
    <dbReference type="NCBI Taxonomy" id="259542"/>
    <lineage>
        <taxon>Eukaryota</taxon>
        <taxon>Metazoa</taxon>
        <taxon>Spiralia</taxon>
        <taxon>Lophotrochozoa</taxon>
        <taxon>Mollusca</taxon>
        <taxon>Gastropoda</taxon>
        <taxon>Heterobranchia</taxon>
        <taxon>Euthyneura</taxon>
        <taxon>Panpulmonata</taxon>
        <taxon>Sacoglossa</taxon>
        <taxon>Placobranchoidea</taxon>
        <taxon>Plakobranchidae</taxon>
        <taxon>Plakobranchus</taxon>
    </lineage>
</organism>
<keyword evidence="3" id="KW-1185">Reference proteome</keyword>
<evidence type="ECO:0000313" key="2">
    <source>
        <dbReference type="EMBL" id="GFN75784.1"/>
    </source>
</evidence>
<sequence length="90" mass="10333">MIIFVITITCPITNIPWFARVETPDKTHFHQNLRHRRRVTSAFFRLRVRPTLNAKEALGVEGQTHNSSCGTGLSTTKPPEPPTRQWMPTH</sequence>